<evidence type="ECO:0000313" key="7">
    <source>
        <dbReference type="Proteomes" id="UP000308430"/>
    </source>
</evidence>
<keyword evidence="3 5" id="KW-1133">Transmembrane helix</keyword>
<feature type="transmembrane region" description="Helical" evidence="5">
    <location>
        <begin position="342"/>
        <end position="361"/>
    </location>
</feature>
<feature type="transmembrane region" description="Helical" evidence="5">
    <location>
        <begin position="214"/>
        <end position="237"/>
    </location>
</feature>
<evidence type="ECO:0000256" key="4">
    <source>
        <dbReference type="ARBA" id="ARBA00023136"/>
    </source>
</evidence>
<feature type="transmembrane region" description="Helical" evidence="5">
    <location>
        <begin position="25"/>
        <end position="48"/>
    </location>
</feature>
<reference evidence="6 7" key="1">
    <citation type="submission" date="2019-04" db="EMBL/GenBank/DDBJ databases">
        <title>Azoarcus nasutitermitis sp. nov. isolated from termite nest.</title>
        <authorList>
            <person name="Lin S.-Y."/>
            <person name="Hameed A."/>
            <person name="Hsu Y.-H."/>
            <person name="Young C.-C."/>
        </authorList>
    </citation>
    <scope>NUCLEOTIDE SEQUENCE [LARGE SCALE GENOMIC DNA]</scope>
    <source>
        <strain evidence="6 7">CC-YHH838</strain>
    </source>
</reference>
<evidence type="ECO:0000256" key="5">
    <source>
        <dbReference type="SAM" id="Phobius"/>
    </source>
</evidence>
<evidence type="ECO:0000256" key="2">
    <source>
        <dbReference type="ARBA" id="ARBA00022692"/>
    </source>
</evidence>
<sequence length="425" mass="44748">MVGIVVGIGIFKTPPLVAANVGSEAAFIGIWLLGGLITLAGALVYAELSATYPSTGGEYHFLTRAFGQPVGFLFAWARISVIQTGAIAAVAFVFGDYAQQLHALGPHGSALYAAGALIALTLLNLAGTFHGKRAQQLLTWVTLAAVLAVALAGLSTPGAAGELPAAGVGVPGAAAASVAPGLALVFILLTYGGWNEAAYLSAEVRDVRRDMVRVLVIGTLCIATVYLLVNLAFLQVLGLEALRRSEAVGADMMRVALGEQAAWLLSAVICCTALSTLNGTIFTGARVYHALGEDMRALRRLGAWSARVNTPRVAILTQSGIALALVLFGSFMNDGFQAMVEYTAPVFWLFLLLVGIAYFVLRRRDAGLERPFRAPLYPFKPALFCLSCAYLLYSSLVYTGLGAMVGVAVLLLGLPLLWWVRRAAA</sequence>
<dbReference type="PANTHER" id="PTHR11785:SF512">
    <property type="entry name" value="SOBREMESA, ISOFORM B"/>
    <property type="match status" value="1"/>
</dbReference>
<evidence type="ECO:0000256" key="1">
    <source>
        <dbReference type="ARBA" id="ARBA00004141"/>
    </source>
</evidence>
<proteinExistence type="predicted"/>
<name>A0A4S4ARN7_9RHOO</name>
<gene>
    <name evidence="6" type="ORF">E6C76_18895</name>
</gene>
<dbReference type="OrthoDB" id="6743928at2"/>
<feature type="transmembrane region" description="Helical" evidence="5">
    <location>
        <begin position="309"/>
        <end position="330"/>
    </location>
</feature>
<accession>A0A4S4ARN7</accession>
<evidence type="ECO:0000256" key="3">
    <source>
        <dbReference type="ARBA" id="ARBA00022989"/>
    </source>
</evidence>
<feature type="transmembrane region" description="Helical" evidence="5">
    <location>
        <begin position="399"/>
        <end position="420"/>
    </location>
</feature>
<feature type="transmembrane region" description="Helical" evidence="5">
    <location>
        <begin position="261"/>
        <end position="288"/>
    </location>
</feature>
<dbReference type="Proteomes" id="UP000308430">
    <property type="component" value="Unassembled WGS sequence"/>
</dbReference>
<feature type="transmembrane region" description="Helical" evidence="5">
    <location>
        <begin position="69"/>
        <end position="94"/>
    </location>
</feature>
<feature type="transmembrane region" description="Helical" evidence="5">
    <location>
        <begin position="137"/>
        <end position="154"/>
    </location>
</feature>
<feature type="transmembrane region" description="Helical" evidence="5">
    <location>
        <begin position="174"/>
        <end position="194"/>
    </location>
</feature>
<dbReference type="PANTHER" id="PTHR11785">
    <property type="entry name" value="AMINO ACID TRANSPORTER"/>
    <property type="match status" value="1"/>
</dbReference>
<dbReference type="AlphaFoldDB" id="A0A4S4ARN7"/>
<keyword evidence="2 5" id="KW-0812">Transmembrane</keyword>
<dbReference type="InterPro" id="IPR050598">
    <property type="entry name" value="AminoAcid_Transporter"/>
</dbReference>
<feature type="transmembrane region" description="Helical" evidence="5">
    <location>
        <begin position="106"/>
        <end position="125"/>
    </location>
</feature>
<comment type="caution">
    <text evidence="6">The sequence shown here is derived from an EMBL/GenBank/DDBJ whole genome shotgun (WGS) entry which is preliminary data.</text>
</comment>
<feature type="transmembrane region" description="Helical" evidence="5">
    <location>
        <begin position="373"/>
        <end position="393"/>
    </location>
</feature>
<dbReference type="GO" id="GO:0015179">
    <property type="term" value="F:L-amino acid transmembrane transporter activity"/>
    <property type="evidence" value="ECO:0007669"/>
    <property type="project" value="TreeGrafter"/>
</dbReference>
<organism evidence="6 7">
    <name type="scientific">Pseudothauera nasutitermitis</name>
    <dbReference type="NCBI Taxonomy" id="2565930"/>
    <lineage>
        <taxon>Bacteria</taxon>
        <taxon>Pseudomonadati</taxon>
        <taxon>Pseudomonadota</taxon>
        <taxon>Betaproteobacteria</taxon>
        <taxon>Rhodocyclales</taxon>
        <taxon>Zoogloeaceae</taxon>
        <taxon>Pseudothauera</taxon>
    </lineage>
</organism>
<dbReference type="PIRSF" id="PIRSF006060">
    <property type="entry name" value="AA_transporter"/>
    <property type="match status" value="1"/>
</dbReference>
<dbReference type="EMBL" id="SSOC01000007">
    <property type="protein sequence ID" value="THF62445.1"/>
    <property type="molecule type" value="Genomic_DNA"/>
</dbReference>
<dbReference type="Gene3D" id="1.20.1740.10">
    <property type="entry name" value="Amino acid/polyamine transporter I"/>
    <property type="match status" value="1"/>
</dbReference>
<keyword evidence="7" id="KW-1185">Reference proteome</keyword>
<protein>
    <submittedName>
        <fullName evidence="6">Amino acid permease</fullName>
    </submittedName>
</protein>
<comment type="subcellular location">
    <subcellularLocation>
        <location evidence="1">Membrane</location>
        <topology evidence="1">Multi-pass membrane protein</topology>
    </subcellularLocation>
</comment>
<dbReference type="Pfam" id="PF13520">
    <property type="entry name" value="AA_permease_2"/>
    <property type="match status" value="1"/>
</dbReference>
<dbReference type="InterPro" id="IPR002293">
    <property type="entry name" value="AA/rel_permease1"/>
</dbReference>
<keyword evidence="4 5" id="KW-0472">Membrane</keyword>
<dbReference type="GO" id="GO:0016020">
    <property type="term" value="C:membrane"/>
    <property type="evidence" value="ECO:0007669"/>
    <property type="project" value="UniProtKB-SubCell"/>
</dbReference>
<evidence type="ECO:0000313" key="6">
    <source>
        <dbReference type="EMBL" id="THF62445.1"/>
    </source>
</evidence>